<dbReference type="AlphaFoldDB" id="A0AA36E3P6"/>
<dbReference type="GO" id="GO:0050832">
    <property type="term" value="P:defense response to fungus"/>
    <property type="evidence" value="ECO:0007669"/>
    <property type="project" value="InterPro"/>
</dbReference>
<dbReference type="PANTHER" id="PTHR33432">
    <property type="entry name" value="PROTEIN EMSY-LIKE 4"/>
    <property type="match status" value="1"/>
</dbReference>
<dbReference type="InterPro" id="IPR033485">
    <property type="entry name" value="EMSY-LIKE_plant"/>
</dbReference>
<feature type="chain" id="PRO_5041254001" evidence="1">
    <location>
        <begin position="27"/>
        <end position="102"/>
    </location>
</feature>
<organism evidence="2 3">
    <name type="scientific">Lactuca saligna</name>
    <name type="common">Willowleaf lettuce</name>
    <dbReference type="NCBI Taxonomy" id="75948"/>
    <lineage>
        <taxon>Eukaryota</taxon>
        <taxon>Viridiplantae</taxon>
        <taxon>Streptophyta</taxon>
        <taxon>Embryophyta</taxon>
        <taxon>Tracheophyta</taxon>
        <taxon>Spermatophyta</taxon>
        <taxon>Magnoliopsida</taxon>
        <taxon>eudicotyledons</taxon>
        <taxon>Gunneridae</taxon>
        <taxon>Pentapetalae</taxon>
        <taxon>asterids</taxon>
        <taxon>campanulids</taxon>
        <taxon>Asterales</taxon>
        <taxon>Asteraceae</taxon>
        <taxon>Cichorioideae</taxon>
        <taxon>Cichorieae</taxon>
        <taxon>Lactucinae</taxon>
        <taxon>Lactuca</taxon>
    </lineage>
</organism>
<evidence type="ECO:0000256" key="1">
    <source>
        <dbReference type="SAM" id="SignalP"/>
    </source>
</evidence>
<keyword evidence="3" id="KW-1185">Reference proteome</keyword>
<name>A0AA36E3P6_LACSI</name>
<sequence length="102" mass="11571">MMMTNKLKFNTDLFSVLLCTVSLAEARPSGRVQLANESAETSAFSPLIGRKVRTRWPDDNNFYDSVITDYNLIEGRHAPVYDIRTANETWEWVNLVEVSVGS</sequence>
<dbReference type="CDD" id="cd20404">
    <property type="entry name" value="Tudor_Agenet_AtEML-like"/>
    <property type="match status" value="1"/>
</dbReference>
<keyword evidence="1" id="KW-0732">Signal</keyword>
<gene>
    <name evidence="2" type="ORF">LSALG_LOCUS20801</name>
</gene>
<dbReference type="Proteomes" id="UP001177003">
    <property type="component" value="Chromosome 4"/>
</dbReference>
<reference evidence="2" key="1">
    <citation type="submission" date="2023-04" db="EMBL/GenBank/DDBJ databases">
        <authorList>
            <person name="Vijverberg K."/>
            <person name="Xiong W."/>
            <person name="Schranz E."/>
        </authorList>
    </citation>
    <scope>NUCLEOTIDE SEQUENCE</scope>
</reference>
<proteinExistence type="predicted"/>
<protein>
    <submittedName>
        <fullName evidence="2">Uncharacterized protein</fullName>
    </submittedName>
</protein>
<feature type="signal peptide" evidence="1">
    <location>
        <begin position="1"/>
        <end position="26"/>
    </location>
</feature>
<evidence type="ECO:0000313" key="3">
    <source>
        <dbReference type="Proteomes" id="UP001177003"/>
    </source>
</evidence>
<dbReference type="EMBL" id="OX465080">
    <property type="protein sequence ID" value="CAI9281083.1"/>
    <property type="molecule type" value="Genomic_DNA"/>
</dbReference>
<accession>A0AA36E3P6</accession>
<dbReference type="PANTHER" id="PTHR33432:SF28">
    <property type="entry name" value="PROTEIN EMSY-LIKE 4"/>
    <property type="match status" value="1"/>
</dbReference>
<dbReference type="GO" id="GO:0005634">
    <property type="term" value="C:nucleus"/>
    <property type="evidence" value="ECO:0007669"/>
    <property type="project" value="TreeGrafter"/>
</dbReference>
<dbReference type="SUPFAM" id="SSF63748">
    <property type="entry name" value="Tudor/PWWP/MBT"/>
    <property type="match status" value="1"/>
</dbReference>
<evidence type="ECO:0000313" key="2">
    <source>
        <dbReference type="EMBL" id="CAI9281083.1"/>
    </source>
</evidence>